<gene>
    <name evidence="2" type="primary">LOC103601678</name>
</gene>
<evidence type="ECO:0000313" key="2">
    <source>
        <dbReference type="RefSeq" id="XP_008584319.1"/>
    </source>
</evidence>
<name>A0ABM0RUM8_GALVR</name>
<reference evidence="2" key="1">
    <citation type="submission" date="2025-08" db="UniProtKB">
        <authorList>
            <consortium name="RefSeq"/>
        </authorList>
    </citation>
    <scope>IDENTIFICATION</scope>
</reference>
<sequence>MRRNRKLTKNKKLFSTLHCSTLCPTDGKAQERQKEQGTGPFRTEAHIWLERED</sequence>
<proteinExistence type="predicted"/>
<keyword evidence="1" id="KW-1185">Reference proteome</keyword>
<dbReference type="GeneID" id="103601678"/>
<evidence type="ECO:0000313" key="1">
    <source>
        <dbReference type="Proteomes" id="UP000694923"/>
    </source>
</evidence>
<protein>
    <submittedName>
        <fullName evidence="2">Uncharacterized protein LOC103601678</fullName>
    </submittedName>
</protein>
<accession>A0ABM0RUM8</accession>
<organism evidence="1 2">
    <name type="scientific">Galeopterus variegatus</name>
    <name type="common">Malayan flying lemur</name>
    <name type="synonym">Cynocephalus variegatus</name>
    <dbReference type="NCBI Taxonomy" id="482537"/>
    <lineage>
        <taxon>Eukaryota</taxon>
        <taxon>Metazoa</taxon>
        <taxon>Chordata</taxon>
        <taxon>Craniata</taxon>
        <taxon>Vertebrata</taxon>
        <taxon>Euteleostomi</taxon>
        <taxon>Mammalia</taxon>
        <taxon>Eutheria</taxon>
        <taxon>Euarchontoglires</taxon>
        <taxon>Dermoptera</taxon>
        <taxon>Cynocephalidae</taxon>
        <taxon>Galeopterus</taxon>
    </lineage>
</organism>
<dbReference type="RefSeq" id="XP_008584319.1">
    <property type="nucleotide sequence ID" value="XM_008586097.1"/>
</dbReference>
<dbReference type="Proteomes" id="UP000694923">
    <property type="component" value="Unplaced"/>
</dbReference>